<dbReference type="PANTHER" id="PTHR21310:SF37">
    <property type="entry name" value="AMINOGLYCOSIDE PHOSPHOTRANSFERASE DOMAIN-CONTAINING PROTEIN"/>
    <property type="match status" value="1"/>
</dbReference>
<dbReference type="EMBL" id="KZ559181">
    <property type="protein sequence ID" value="PLB34320.1"/>
    <property type="molecule type" value="Genomic_DNA"/>
</dbReference>
<gene>
    <name evidence="2" type="ORF">BDW47DRAFT_134371</name>
</gene>
<evidence type="ECO:0000313" key="3">
    <source>
        <dbReference type="Proteomes" id="UP000234585"/>
    </source>
</evidence>
<sequence length="421" mass="48524">MQPRLRYDDVAWEKSEAIADEWVRQFLEPDVLQSVGRFLVRHHCPGDAVEFSFLEKGAYNISLQMKYKNVTTAVIHFPQPGATMFFEDPCIIMDYIDHDTNMYDALNTPGCPKDVRGTLDPGISEARLETLYREVASILLQLSRPCLPRIGSLDQVDDFIWKVTHRPLSMPMNTLVQLGSLPQSRLPTTTFDTTSSYFETLAELHIAHLLVARYLFRKLARQHRLTEQSASFDKGPFKLWCDDFCPANTLMKALKIVGVVDWEFTYAAPIEFSFAPPWWLLIKRSEYWPQGLDNWCSEYERRFQTFLSAMRYQEDKAIEQGWLKSTQRLSGPMQNSWESGDFWIAYAARNNFAFDLIYWHKIDLRFFGPTSSPIDELERMKTRELAWDPNDYTKEVAGKGSEDNAANGDEIGGAEAGADDR</sequence>
<dbReference type="PANTHER" id="PTHR21310">
    <property type="entry name" value="AMINOGLYCOSIDE PHOSPHOTRANSFERASE-RELATED-RELATED"/>
    <property type="match status" value="1"/>
</dbReference>
<dbReference type="InterPro" id="IPR051678">
    <property type="entry name" value="AGP_Transferase"/>
</dbReference>
<proteinExistence type="predicted"/>
<evidence type="ECO:0000313" key="2">
    <source>
        <dbReference type="EMBL" id="PLB34320.1"/>
    </source>
</evidence>
<keyword evidence="3" id="KW-1185">Reference proteome</keyword>
<name>A0A2I2F110_ASPCN</name>
<evidence type="ECO:0008006" key="4">
    <source>
        <dbReference type="Google" id="ProtNLM"/>
    </source>
</evidence>
<dbReference type="InterPro" id="IPR011009">
    <property type="entry name" value="Kinase-like_dom_sf"/>
</dbReference>
<accession>A0A2I2F110</accession>
<reference evidence="2 3" key="1">
    <citation type="submission" date="2017-12" db="EMBL/GenBank/DDBJ databases">
        <authorList>
            <consortium name="DOE Joint Genome Institute"/>
            <person name="Haridas S."/>
            <person name="Kjaerbolling I."/>
            <person name="Vesth T.C."/>
            <person name="Frisvad J.C."/>
            <person name="Nybo J.L."/>
            <person name="Theobald S."/>
            <person name="Kuo A."/>
            <person name="Bowyer P."/>
            <person name="Matsuda Y."/>
            <person name="Mondo S."/>
            <person name="Lyhne E.K."/>
            <person name="Kogle M.E."/>
            <person name="Clum A."/>
            <person name="Lipzen A."/>
            <person name="Salamov A."/>
            <person name="Ngan C.Y."/>
            <person name="Daum C."/>
            <person name="Chiniquy J."/>
            <person name="Barry K."/>
            <person name="LaButti K."/>
            <person name="Simmons B.A."/>
            <person name="Magnuson J.K."/>
            <person name="Mortensen U.H."/>
            <person name="Larsen T.O."/>
            <person name="Grigoriev I.V."/>
            <person name="Baker S.E."/>
            <person name="Andersen M.R."/>
            <person name="Nordberg H.P."/>
            <person name="Cantor M.N."/>
            <person name="Hua S.X."/>
        </authorList>
    </citation>
    <scope>NUCLEOTIDE SEQUENCE [LARGE SCALE GENOMIC DNA]</scope>
    <source>
        <strain evidence="2 3">CBS 102.13</strain>
    </source>
</reference>
<dbReference type="AlphaFoldDB" id="A0A2I2F110"/>
<dbReference type="SUPFAM" id="SSF56112">
    <property type="entry name" value="Protein kinase-like (PK-like)"/>
    <property type="match status" value="1"/>
</dbReference>
<feature type="region of interest" description="Disordered" evidence="1">
    <location>
        <begin position="392"/>
        <end position="421"/>
    </location>
</feature>
<organism evidence="2 3">
    <name type="scientific">Aspergillus candidus</name>
    <dbReference type="NCBI Taxonomy" id="41067"/>
    <lineage>
        <taxon>Eukaryota</taxon>
        <taxon>Fungi</taxon>
        <taxon>Dikarya</taxon>
        <taxon>Ascomycota</taxon>
        <taxon>Pezizomycotina</taxon>
        <taxon>Eurotiomycetes</taxon>
        <taxon>Eurotiomycetidae</taxon>
        <taxon>Eurotiales</taxon>
        <taxon>Aspergillaceae</taxon>
        <taxon>Aspergillus</taxon>
        <taxon>Aspergillus subgen. Circumdati</taxon>
    </lineage>
</organism>
<dbReference type="RefSeq" id="XP_024668332.1">
    <property type="nucleotide sequence ID" value="XM_024818068.1"/>
</dbReference>
<evidence type="ECO:0000256" key="1">
    <source>
        <dbReference type="SAM" id="MobiDB-lite"/>
    </source>
</evidence>
<dbReference type="OrthoDB" id="5412996at2759"/>
<dbReference type="GeneID" id="36525228"/>
<dbReference type="Proteomes" id="UP000234585">
    <property type="component" value="Unassembled WGS sequence"/>
</dbReference>
<feature type="compositionally biased region" description="Basic and acidic residues" evidence="1">
    <location>
        <begin position="392"/>
        <end position="402"/>
    </location>
</feature>
<protein>
    <recommendedName>
        <fullName evidence="4">Aminoglycoside phosphotransferase domain-containing protein</fullName>
    </recommendedName>
</protein>